<keyword evidence="6 8" id="KW-0472">Membrane</keyword>
<feature type="transmembrane region" description="Helical" evidence="8">
    <location>
        <begin position="262"/>
        <end position="289"/>
    </location>
</feature>
<accession>A0A511DNV9</accession>
<organism evidence="9 10">
    <name type="scientific">Pseudonocardia sulfidoxydans NBRC 16205</name>
    <dbReference type="NCBI Taxonomy" id="1223511"/>
    <lineage>
        <taxon>Bacteria</taxon>
        <taxon>Bacillati</taxon>
        <taxon>Actinomycetota</taxon>
        <taxon>Actinomycetes</taxon>
        <taxon>Pseudonocardiales</taxon>
        <taxon>Pseudonocardiaceae</taxon>
        <taxon>Pseudonocardia</taxon>
    </lineage>
</organism>
<reference evidence="9 10" key="1">
    <citation type="submission" date="2019-07" db="EMBL/GenBank/DDBJ databases">
        <title>Whole genome shotgun sequence of Pseudonocardia sulfidoxydans NBRC 16205.</title>
        <authorList>
            <person name="Hosoyama A."/>
            <person name="Uohara A."/>
            <person name="Ohji S."/>
            <person name="Ichikawa N."/>
        </authorList>
    </citation>
    <scope>NUCLEOTIDE SEQUENCE [LARGE SCALE GENOMIC DNA]</scope>
    <source>
        <strain evidence="9 10">NBRC 16205</strain>
    </source>
</reference>
<dbReference type="EMBL" id="BJVJ01000039">
    <property type="protein sequence ID" value="GEL24738.1"/>
    <property type="molecule type" value="Genomic_DNA"/>
</dbReference>
<name>A0A511DNV9_9PSEU</name>
<feature type="transmembrane region" description="Helical" evidence="8">
    <location>
        <begin position="27"/>
        <end position="46"/>
    </location>
</feature>
<comment type="similarity">
    <text evidence="7">Belongs to the glycosyltransferase 87 family.</text>
</comment>
<feature type="transmembrane region" description="Helical" evidence="8">
    <location>
        <begin position="319"/>
        <end position="335"/>
    </location>
</feature>
<evidence type="ECO:0000256" key="6">
    <source>
        <dbReference type="ARBA" id="ARBA00023136"/>
    </source>
</evidence>
<keyword evidence="5 8" id="KW-1133">Transmembrane helix</keyword>
<evidence type="ECO:0000256" key="3">
    <source>
        <dbReference type="ARBA" id="ARBA00022679"/>
    </source>
</evidence>
<dbReference type="Pfam" id="PF09594">
    <property type="entry name" value="GT87"/>
    <property type="match status" value="1"/>
</dbReference>
<evidence type="ECO:0000313" key="10">
    <source>
        <dbReference type="Proteomes" id="UP000321685"/>
    </source>
</evidence>
<dbReference type="Proteomes" id="UP000321685">
    <property type="component" value="Unassembled WGS sequence"/>
</dbReference>
<comment type="caution">
    <text evidence="9">The sequence shown here is derived from an EMBL/GenBank/DDBJ whole genome shotgun (WGS) entry which is preliminary data.</text>
</comment>
<sequence length="414" mass="43617">MTVSSMPSAAAALGKGLRGRLTVPRRTFVVTVPMLAVALTALLLHTHGYHIDLEVYRLGVDTWLAAGDMYGPLPPTVSGLALPFIYPVFAAMVLTPLALVPWAVAWIALFAVSFASLAVTLYVVALRCWPAGGRGGALAAASLGLPLALWIEPVLETFEFGQVNLVLMALVAVDCLAVRTRWPRGLLVGLAAAVKLTPAAFVLFFLLRRDYKAAAVTAVTAAAATGLGFLVDPASSARYWFGGPASGVSGSLFYTNETVQAVLARMGVAGFALTAIWALASLVLLALVVPVVRRGDAPLALVTVAAFALLVSPTSWSHHWVWIAPALVVTVAHALRDRSVGWAGVSAVLVVAFYVAPFRFLPHDEGREAHWNGWEQVAGATYVIVAVVLLAVGWWQYGPGRERRLAAAAPAAGA</sequence>
<dbReference type="GO" id="GO:0005886">
    <property type="term" value="C:plasma membrane"/>
    <property type="evidence" value="ECO:0007669"/>
    <property type="project" value="UniProtKB-SubCell"/>
</dbReference>
<keyword evidence="4 8" id="KW-0812">Transmembrane</keyword>
<evidence type="ECO:0000313" key="9">
    <source>
        <dbReference type="EMBL" id="GEL24738.1"/>
    </source>
</evidence>
<feature type="transmembrane region" description="Helical" evidence="8">
    <location>
        <begin position="377"/>
        <end position="395"/>
    </location>
</feature>
<feature type="transmembrane region" description="Helical" evidence="8">
    <location>
        <begin position="213"/>
        <end position="231"/>
    </location>
</feature>
<proteinExistence type="inferred from homology"/>
<protein>
    <submittedName>
        <fullName evidence="9">Membrane protein</fullName>
    </submittedName>
</protein>
<evidence type="ECO:0000256" key="1">
    <source>
        <dbReference type="ARBA" id="ARBA00004651"/>
    </source>
</evidence>
<keyword evidence="3" id="KW-0808">Transferase</keyword>
<evidence type="ECO:0000256" key="4">
    <source>
        <dbReference type="ARBA" id="ARBA00022692"/>
    </source>
</evidence>
<feature type="transmembrane region" description="Helical" evidence="8">
    <location>
        <begin position="296"/>
        <end position="313"/>
    </location>
</feature>
<evidence type="ECO:0000256" key="5">
    <source>
        <dbReference type="ARBA" id="ARBA00022989"/>
    </source>
</evidence>
<feature type="transmembrane region" description="Helical" evidence="8">
    <location>
        <begin position="106"/>
        <end position="125"/>
    </location>
</feature>
<gene>
    <name evidence="9" type="ORF">PSU4_36920</name>
</gene>
<evidence type="ECO:0000256" key="8">
    <source>
        <dbReference type="SAM" id="Phobius"/>
    </source>
</evidence>
<evidence type="ECO:0000256" key="2">
    <source>
        <dbReference type="ARBA" id="ARBA00022475"/>
    </source>
</evidence>
<feature type="transmembrane region" description="Helical" evidence="8">
    <location>
        <begin position="186"/>
        <end position="206"/>
    </location>
</feature>
<dbReference type="InterPro" id="IPR018584">
    <property type="entry name" value="GT87"/>
</dbReference>
<feature type="transmembrane region" description="Helical" evidence="8">
    <location>
        <begin position="340"/>
        <end position="357"/>
    </location>
</feature>
<dbReference type="AlphaFoldDB" id="A0A511DNV9"/>
<keyword evidence="2" id="KW-1003">Cell membrane</keyword>
<dbReference type="GO" id="GO:0016758">
    <property type="term" value="F:hexosyltransferase activity"/>
    <property type="evidence" value="ECO:0007669"/>
    <property type="project" value="InterPro"/>
</dbReference>
<evidence type="ECO:0000256" key="7">
    <source>
        <dbReference type="ARBA" id="ARBA00024033"/>
    </source>
</evidence>
<feature type="transmembrane region" description="Helical" evidence="8">
    <location>
        <begin position="80"/>
        <end position="99"/>
    </location>
</feature>
<dbReference type="RefSeq" id="WP_147109955.1">
    <property type="nucleotide sequence ID" value="NZ_BJVJ01000039.1"/>
</dbReference>
<comment type="subcellular location">
    <subcellularLocation>
        <location evidence="1">Cell membrane</location>
        <topology evidence="1">Multi-pass membrane protein</topology>
    </subcellularLocation>
</comment>
<dbReference type="OrthoDB" id="9774600at2"/>
<keyword evidence="10" id="KW-1185">Reference proteome</keyword>